<dbReference type="InterPro" id="IPR036388">
    <property type="entry name" value="WH-like_DNA-bd_sf"/>
</dbReference>
<evidence type="ECO:0000256" key="1">
    <source>
        <dbReference type="ARBA" id="ARBA00023015"/>
    </source>
</evidence>
<dbReference type="PANTHER" id="PTHR44688">
    <property type="entry name" value="DNA-BINDING TRANSCRIPTIONAL ACTIVATOR DEVR_DOSR"/>
    <property type="match status" value="1"/>
</dbReference>
<dbReference type="PRINTS" id="PR00038">
    <property type="entry name" value="HTHLUXR"/>
</dbReference>
<keyword evidence="1" id="KW-0805">Transcription regulation</keyword>
<proteinExistence type="predicted"/>
<dbReference type="EMBL" id="FOGV01000011">
    <property type="protein sequence ID" value="SER99956.1"/>
    <property type="molecule type" value="Genomic_DNA"/>
</dbReference>
<dbReference type="OrthoDB" id="2965189at2"/>
<dbReference type="Gene3D" id="1.10.10.10">
    <property type="entry name" value="Winged helix-like DNA-binding domain superfamily/Winged helix DNA-binding domain"/>
    <property type="match status" value="1"/>
</dbReference>
<comment type="caution">
    <text evidence="5">The sequence shown here is derived from an EMBL/GenBank/DDBJ whole genome shotgun (WGS) entry which is preliminary data.</text>
</comment>
<dbReference type="SUPFAM" id="SSF46894">
    <property type="entry name" value="C-terminal effector domain of the bipartite response regulators"/>
    <property type="match status" value="1"/>
</dbReference>
<dbReference type="CDD" id="cd06170">
    <property type="entry name" value="LuxR_C_like"/>
    <property type="match status" value="1"/>
</dbReference>
<sequence length="234" mass="27351">MPTFEKTQDSVANEKVLFIDREHTLTRDNHSALVNNLHDQEVIVDKEPMDDLESITYIFYFIREDRYETMKWLEAELSVPAPGHVKKMIITDGTPSRNLFPYLNYELHGIVSLTKFIDETKAILQTLDKYNIYLEQSVHKAFVEEIHARKMRDRPINKLQIRKPDVEHLLTANEIRVLQHILDGFNNRQIAEELYLAPSTVSTVISHLLKKLDANDRTDAMVRVIRKGWVDALR</sequence>
<feature type="domain" description="HTH luxR-type" evidence="4">
    <location>
        <begin position="163"/>
        <end position="228"/>
    </location>
</feature>
<dbReference type="GO" id="GO:0003677">
    <property type="term" value="F:DNA binding"/>
    <property type="evidence" value="ECO:0007669"/>
    <property type="project" value="UniProtKB-KW"/>
</dbReference>
<dbReference type="InterPro" id="IPR016032">
    <property type="entry name" value="Sig_transdc_resp-reg_C-effctor"/>
</dbReference>
<dbReference type="SMART" id="SM00421">
    <property type="entry name" value="HTH_LUXR"/>
    <property type="match status" value="1"/>
</dbReference>
<name>A0A1H9TS54_9BACI</name>
<dbReference type="PANTHER" id="PTHR44688:SF16">
    <property type="entry name" value="DNA-BINDING TRANSCRIPTIONAL ACTIVATOR DEVR_DOSR"/>
    <property type="match status" value="1"/>
</dbReference>
<dbReference type="Proteomes" id="UP000199318">
    <property type="component" value="Unassembled WGS sequence"/>
</dbReference>
<dbReference type="RefSeq" id="WP_093072809.1">
    <property type="nucleotide sequence ID" value="NZ_FOGV01000011.1"/>
</dbReference>
<organism evidence="5 6">
    <name type="scientific">Salisediminibacterium halotolerans</name>
    <dbReference type="NCBI Taxonomy" id="517425"/>
    <lineage>
        <taxon>Bacteria</taxon>
        <taxon>Bacillati</taxon>
        <taxon>Bacillota</taxon>
        <taxon>Bacilli</taxon>
        <taxon>Bacillales</taxon>
        <taxon>Bacillaceae</taxon>
        <taxon>Salisediminibacterium</taxon>
    </lineage>
</organism>
<evidence type="ECO:0000256" key="2">
    <source>
        <dbReference type="ARBA" id="ARBA00023125"/>
    </source>
</evidence>
<reference evidence="6" key="1">
    <citation type="submission" date="2016-10" db="EMBL/GenBank/DDBJ databases">
        <authorList>
            <person name="de Groot N.N."/>
        </authorList>
    </citation>
    <scope>NUCLEOTIDE SEQUENCE [LARGE SCALE GENOMIC DNA]</scope>
    <source>
        <strain evidence="6">10nlg</strain>
    </source>
</reference>
<gene>
    <name evidence="5" type="ORF">SAMN05444126_1118</name>
</gene>
<keyword evidence="2" id="KW-0238">DNA-binding</keyword>
<dbReference type="STRING" id="1464123.SAMN05444126_1118"/>
<dbReference type="GO" id="GO:0006355">
    <property type="term" value="P:regulation of DNA-templated transcription"/>
    <property type="evidence" value="ECO:0007669"/>
    <property type="project" value="InterPro"/>
</dbReference>
<accession>A0A1H9TS54</accession>
<keyword evidence="6" id="KW-1185">Reference proteome</keyword>
<keyword evidence="3" id="KW-0804">Transcription</keyword>
<evidence type="ECO:0000313" key="5">
    <source>
        <dbReference type="EMBL" id="SER99956.1"/>
    </source>
</evidence>
<dbReference type="InterPro" id="IPR000792">
    <property type="entry name" value="Tscrpt_reg_LuxR_C"/>
</dbReference>
<evidence type="ECO:0000313" key="6">
    <source>
        <dbReference type="Proteomes" id="UP000199318"/>
    </source>
</evidence>
<protein>
    <submittedName>
        <fullName evidence="5">Two-component system, NarL family, response regulator DegU</fullName>
    </submittedName>
</protein>
<dbReference type="Pfam" id="PF00196">
    <property type="entry name" value="GerE"/>
    <property type="match status" value="1"/>
</dbReference>
<dbReference type="PROSITE" id="PS00622">
    <property type="entry name" value="HTH_LUXR_1"/>
    <property type="match status" value="1"/>
</dbReference>
<dbReference type="AlphaFoldDB" id="A0A1H9TS54"/>
<evidence type="ECO:0000259" key="4">
    <source>
        <dbReference type="PROSITE" id="PS50043"/>
    </source>
</evidence>
<dbReference type="PROSITE" id="PS50043">
    <property type="entry name" value="HTH_LUXR_2"/>
    <property type="match status" value="1"/>
</dbReference>
<evidence type="ECO:0000256" key="3">
    <source>
        <dbReference type="ARBA" id="ARBA00023163"/>
    </source>
</evidence>